<dbReference type="AlphaFoldDB" id="A0A1S1QKN6"/>
<dbReference type="InterPro" id="IPR029058">
    <property type="entry name" value="AB_hydrolase_fold"/>
</dbReference>
<evidence type="ECO:0008006" key="4">
    <source>
        <dbReference type="Google" id="ProtNLM"/>
    </source>
</evidence>
<dbReference type="Proteomes" id="UP000179627">
    <property type="component" value="Unassembled WGS sequence"/>
</dbReference>
<dbReference type="EMBL" id="MBLM01000128">
    <property type="protein sequence ID" value="OHV34247.1"/>
    <property type="molecule type" value="Genomic_DNA"/>
</dbReference>
<dbReference type="SUPFAM" id="SSF53474">
    <property type="entry name" value="alpha/beta-Hydrolases"/>
    <property type="match status" value="1"/>
</dbReference>
<protein>
    <recommendedName>
        <fullName evidence="4">Alpha/beta hydrolase</fullName>
    </recommendedName>
</protein>
<dbReference type="PANTHER" id="PTHR33428">
    <property type="entry name" value="CHLOROPHYLLASE-2, CHLOROPLASTIC"/>
    <property type="match status" value="1"/>
</dbReference>
<comment type="caution">
    <text evidence="2">The sequence shown here is derived from an EMBL/GenBank/DDBJ whole genome shotgun (WGS) entry which is preliminary data.</text>
</comment>
<evidence type="ECO:0000313" key="3">
    <source>
        <dbReference type="Proteomes" id="UP000179627"/>
    </source>
</evidence>
<evidence type="ECO:0000313" key="2">
    <source>
        <dbReference type="EMBL" id="OHV34247.1"/>
    </source>
</evidence>
<gene>
    <name evidence="2" type="ORF">CC117_21680</name>
</gene>
<sequence>MRPFVRRTCVVVTSLALALAGLFVAVPAVNAQVPAGSGTGPYPAMYETDLRLSNHTVYRPRTLPTDTTLPIVVWGNGACRADGTWFDDFLLEIASHGFLVIANGRPGGTGQTQASWLTDGIDWAVRENSRLFGKYRGKLNTTKIAAMGQSCGGLEAIEVSADPRITTSVIWNSGLFGTGPKPELRELHAPVAYITGGESDIAHANALDDWSKLPPTLPAFLGSLDVGHYGTYGQTNGGEFAQVGKDWLKWQLKGDQTAGQRFAGPSCGLCADPDWDVQQRNLG</sequence>
<feature type="chain" id="PRO_5010222162" description="Alpha/beta hydrolase" evidence="1">
    <location>
        <begin position="32"/>
        <end position="283"/>
    </location>
</feature>
<feature type="signal peptide" evidence="1">
    <location>
        <begin position="1"/>
        <end position="31"/>
    </location>
</feature>
<organism evidence="2 3">
    <name type="scientific">Parafrankia colletiae</name>
    <dbReference type="NCBI Taxonomy" id="573497"/>
    <lineage>
        <taxon>Bacteria</taxon>
        <taxon>Bacillati</taxon>
        <taxon>Actinomycetota</taxon>
        <taxon>Actinomycetes</taxon>
        <taxon>Frankiales</taxon>
        <taxon>Frankiaceae</taxon>
        <taxon>Parafrankia</taxon>
    </lineage>
</organism>
<name>A0A1S1QKN6_9ACTN</name>
<dbReference type="PANTHER" id="PTHR33428:SF14">
    <property type="entry name" value="CARBOXYLESTERASE TYPE B DOMAIN-CONTAINING PROTEIN"/>
    <property type="match status" value="1"/>
</dbReference>
<dbReference type="OrthoDB" id="9812672at2"/>
<dbReference type="RefSeq" id="WP_071086371.1">
    <property type="nucleotide sequence ID" value="NZ_MBLM01000128.1"/>
</dbReference>
<dbReference type="Gene3D" id="3.40.50.1820">
    <property type="entry name" value="alpha/beta hydrolase"/>
    <property type="match status" value="1"/>
</dbReference>
<keyword evidence="1" id="KW-0732">Signal</keyword>
<proteinExistence type="predicted"/>
<evidence type="ECO:0000256" key="1">
    <source>
        <dbReference type="SAM" id="SignalP"/>
    </source>
</evidence>
<keyword evidence="3" id="KW-1185">Reference proteome</keyword>
<accession>A0A1S1QKN6</accession>
<reference evidence="3" key="1">
    <citation type="submission" date="2016-07" db="EMBL/GenBank/DDBJ databases">
        <title>Sequence Frankia sp. strain CcI1.17.</title>
        <authorList>
            <person name="Ghodhbane-Gtari F."/>
            <person name="Swanson E."/>
            <person name="Gueddou A."/>
            <person name="Morris K."/>
            <person name="Hezbri K."/>
            <person name="Ktari A."/>
            <person name="Nouioui I."/>
            <person name="Abebe-Akele F."/>
            <person name="Simpson S."/>
            <person name="Thomas K."/>
            <person name="Gtari M."/>
            <person name="Tisa L.S."/>
            <person name="Hurst S."/>
        </authorList>
    </citation>
    <scope>NUCLEOTIDE SEQUENCE [LARGE SCALE GENOMIC DNA]</scope>
    <source>
        <strain evidence="3">Cc1.17</strain>
    </source>
</reference>